<name>A0ABR0A9J5_9CRUS</name>
<comment type="caution">
    <text evidence="1">The sequence shown here is derived from an EMBL/GenBank/DDBJ whole genome shotgun (WGS) entry which is preliminary data.</text>
</comment>
<reference evidence="1 2" key="1">
    <citation type="journal article" date="2023" name="Nucleic Acids Res.">
        <title>The hologenome of Daphnia magna reveals possible DNA methylation and microbiome-mediated evolution of the host genome.</title>
        <authorList>
            <person name="Chaturvedi A."/>
            <person name="Li X."/>
            <person name="Dhandapani V."/>
            <person name="Marshall H."/>
            <person name="Kissane S."/>
            <person name="Cuenca-Cambronero M."/>
            <person name="Asole G."/>
            <person name="Calvet F."/>
            <person name="Ruiz-Romero M."/>
            <person name="Marangio P."/>
            <person name="Guigo R."/>
            <person name="Rago D."/>
            <person name="Mirbahai L."/>
            <person name="Eastwood N."/>
            <person name="Colbourne J.K."/>
            <person name="Zhou J."/>
            <person name="Mallon E."/>
            <person name="Orsini L."/>
        </authorList>
    </citation>
    <scope>NUCLEOTIDE SEQUENCE [LARGE SCALE GENOMIC DNA]</scope>
    <source>
        <strain evidence="1">LRV0_1</strain>
    </source>
</reference>
<organism evidence="1 2">
    <name type="scientific">Daphnia magna</name>
    <dbReference type="NCBI Taxonomy" id="35525"/>
    <lineage>
        <taxon>Eukaryota</taxon>
        <taxon>Metazoa</taxon>
        <taxon>Ecdysozoa</taxon>
        <taxon>Arthropoda</taxon>
        <taxon>Crustacea</taxon>
        <taxon>Branchiopoda</taxon>
        <taxon>Diplostraca</taxon>
        <taxon>Cladocera</taxon>
        <taxon>Anomopoda</taxon>
        <taxon>Daphniidae</taxon>
        <taxon>Daphnia</taxon>
    </lineage>
</organism>
<proteinExistence type="predicted"/>
<dbReference type="EMBL" id="JAOYFB010000036">
    <property type="protein sequence ID" value="KAK4021814.1"/>
    <property type="molecule type" value="Genomic_DNA"/>
</dbReference>
<dbReference type="Proteomes" id="UP001234178">
    <property type="component" value="Unassembled WGS sequence"/>
</dbReference>
<evidence type="ECO:0000313" key="2">
    <source>
        <dbReference type="Proteomes" id="UP001234178"/>
    </source>
</evidence>
<sequence>MNPIENVWVDIVKDSEFFHPRSADEVFEKANAIWEGYNSHNFLMVKASVLHSGDPVNIKLFIKMY</sequence>
<evidence type="ECO:0000313" key="1">
    <source>
        <dbReference type="EMBL" id="KAK4021814.1"/>
    </source>
</evidence>
<keyword evidence="2" id="KW-1185">Reference proteome</keyword>
<gene>
    <name evidence="1" type="ORF">OUZ56_003723</name>
</gene>
<accession>A0ABR0A9J5</accession>
<protein>
    <submittedName>
        <fullName evidence="1">Uncharacterized protein</fullName>
    </submittedName>
</protein>